<dbReference type="CDD" id="cd03249">
    <property type="entry name" value="ABC_MTABC3_MDL1_MDL2"/>
    <property type="match status" value="1"/>
</dbReference>
<dbReference type="PROSITE" id="PS00211">
    <property type="entry name" value="ABC_TRANSPORTER_1"/>
    <property type="match status" value="2"/>
</dbReference>
<dbReference type="Pfam" id="PF00005">
    <property type="entry name" value="ABC_tran"/>
    <property type="match status" value="2"/>
</dbReference>
<feature type="transmembrane region" description="Helical" evidence="9">
    <location>
        <begin position="1016"/>
        <end position="1036"/>
    </location>
</feature>
<dbReference type="InterPro" id="IPR017871">
    <property type="entry name" value="ABC_transporter-like_CS"/>
</dbReference>
<dbReference type="Proteomes" id="UP001472866">
    <property type="component" value="Chromosome 02"/>
</dbReference>
<sequence>MQSQGEERNAEDCKAAGNHDDVTEMPSKEVEETAGLCSARDLFMLAGTEEYVLLTVGLLFALVNGLGDPLMIVLFSESLSALSDPDDTLKVMSDVAVLFVILGGVLQVAATVQYGCFTKVAKTLSVRMRKKWLTSLLRQDIEYFDRNDASGIPGKMSSAMVSYEEGIGAKLGLGLQFFSGFLAGMVIAFVYNAYVALITLAAMPLVAGSGAWLVKVNTEAAEKKDACYSKANALAYETFKGLKTILSLNGSSRAERRYTEATQEAKRAGVKRSLLVGVANGSMLSTFNVMYLAITLFGGWALSHQIRRRGCDPSGSMSPRFACDYFDLPEEMDGTAIFIALMSIAIGGQALGQVATSVDAFTLARKAMKDCVDVVRSEPRIDPEEEEEGERPSEGETKGKLELEGVRFCYPTRPDATVCQGFDLVVEPGQTLALVGESGSGKSTITQLLQRFYDPLEGRVLLDGRDLRDLNVRWLRQRVGIVSQEPKLFSGTIAENIGYGAAGFDWDITREDIVEAAKQANAHDFISGFDKGYETDVGFGGSQLSGGQKQRIAIARALVKKPKILLLDEATSALDNKSELIVQEALDRVLEGNSSCERTTIIIAHRLSTIRTADVIGYVKDGRIVEKGCHDDLVKIEGGLYRALVEKQGVTGRGNGMGSKTNSQANLEELVTKPLEDRDQQAKNQEGVRKEAEKEAEKNEEKPEYKVAWSRIWDCNRPDLKFLVGGALSAMVAGSLYPFWGYMFARMISVFFTPIAACSDGDSPTSNPTASVLGYPTCRDYFDRQADKLWDDAVGLSYLWIVVAVACIVSNALMFLGFGTASERLCFRIRNLMFSTYLRQEPAYFDDPENAVGSVSSRLASDATLLKAKTGEPLQQILIMVFGCLGGIVLAAIFAWPIALMAIGVLPVLGFAMNMQVEIMLGQTKDGAKEDPAIGALAGESLGAIRTVTAFCLQKDVARRYESLLGDLTMKDSVLARKSVGFGLSFSLQHWAWALLMWFGAWVLDNSSFGFEDFSIAIFAFFFGLFGMSMAASGATDTKEAVNALRNIFVLLDRVTKIDPKSSAGVTPTRSSGDVSLQDVKFSYPARKDATVCNSLSFQIQAGQKVGVVGSSGSGKSTIIQLIERFYDPDQGEAKYDNENVQNLNYMWMHSQIGMVGQEPVLFNGSIAENIAFGHNGDCTRDEVVEAAKQANAHGFISELPLGYDTDVGPGGALLSGGQKQRVAIARALISRPKLLVLDEATSALDATSEQVVQEALANLMKSSSFTTVMIAHRMSTVRDMDKILVVEEGRVVEAGSHDELMQTEGVYHDLVNASGHH</sequence>
<evidence type="ECO:0000259" key="11">
    <source>
        <dbReference type="PROSITE" id="PS50929"/>
    </source>
</evidence>
<feature type="transmembrane region" description="Helical" evidence="9">
    <location>
        <begin position="877"/>
        <end position="896"/>
    </location>
</feature>
<evidence type="ECO:0000256" key="4">
    <source>
        <dbReference type="ARBA" id="ARBA00022741"/>
    </source>
</evidence>
<dbReference type="InterPro" id="IPR027417">
    <property type="entry name" value="P-loop_NTPase"/>
</dbReference>
<dbReference type="Gene3D" id="1.20.1560.10">
    <property type="entry name" value="ABC transporter type 1, transmembrane domain"/>
    <property type="match status" value="3"/>
</dbReference>
<evidence type="ECO:0000256" key="2">
    <source>
        <dbReference type="ARBA" id="ARBA00007577"/>
    </source>
</evidence>
<dbReference type="SUPFAM" id="SSF90123">
    <property type="entry name" value="ABC transporter transmembrane region"/>
    <property type="match status" value="2"/>
</dbReference>
<evidence type="ECO:0000313" key="12">
    <source>
        <dbReference type="EMBL" id="WZN59989.1"/>
    </source>
</evidence>
<feature type="transmembrane region" description="Helical" evidence="9">
    <location>
        <begin position="336"/>
        <end position="358"/>
    </location>
</feature>
<dbReference type="PANTHER" id="PTHR43394:SF1">
    <property type="entry name" value="ATP-BINDING CASSETTE SUB-FAMILY B MEMBER 10, MITOCHONDRIAL"/>
    <property type="match status" value="1"/>
</dbReference>
<evidence type="ECO:0000256" key="7">
    <source>
        <dbReference type="ARBA" id="ARBA00023136"/>
    </source>
</evidence>
<proteinExistence type="inferred from homology"/>
<feature type="transmembrane region" description="Helical" evidence="9">
    <location>
        <begin position="274"/>
        <end position="294"/>
    </location>
</feature>
<dbReference type="GO" id="GO:0005524">
    <property type="term" value="F:ATP binding"/>
    <property type="evidence" value="ECO:0007669"/>
    <property type="project" value="UniProtKB-KW"/>
</dbReference>
<comment type="similarity">
    <text evidence="2">Belongs to the ABC transporter superfamily. ABCB family. Multidrug resistance exporter (TC 3.A.1.201) subfamily.</text>
</comment>
<name>A0AAX4P2M7_9CHLO</name>
<feature type="transmembrane region" description="Helical" evidence="9">
    <location>
        <begin position="51"/>
        <end position="75"/>
    </location>
</feature>
<keyword evidence="5" id="KW-0067">ATP-binding</keyword>
<evidence type="ECO:0000256" key="1">
    <source>
        <dbReference type="ARBA" id="ARBA00004141"/>
    </source>
</evidence>
<dbReference type="InterPro" id="IPR036640">
    <property type="entry name" value="ABC1_TM_sf"/>
</dbReference>
<dbReference type="Pfam" id="PF00664">
    <property type="entry name" value="ABC_membrane"/>
    <property type="match status" value="2"/>
</dbReference>
<keyword evidence="4" id="KW-0547">Nucleotide-binding</keyword>
<feature type="domain" description="ABC transporter" evidence="10">
    <location>
        <begin position="401"/>
        <end position="646"/>
    </location>
</feature>
<keyword evidence="13" id="KW-1185">Reference proteome</keyword>
<dbReference type="PROSITE" id="PS50893">
    <property type="entry name" value="ABC_TRANSPORTER_2"/>
    <property type="match status" value="2"/>
</dbReference>
<keyword evidence="6 9" id="KW-1133">Transmembrane helix</keyword>
<dbReference type="GO" id="GO:0016887">
    <property type="term" value="F:ATP hydrolysis activity"/>
    <property type="evidence" value="ECO:0007669"/>
    <property type="project" value="InterPro"/>
</dbReference>
<dbReference type="InterPro" id="IPR003593">
    <property type="entry name" value="AAA+_ATPase"/>
</dbReference>
<evidence type="ECO:0000256" key="8">
    <source>
        <dbReference type="SAM" id="MobiDB-lite"/>
    </source>
</evidence>
<feature type="domain" description="ABC transporter" evidence="10">
    <location>
        <begin position="1075"/>
        <end position="1314"/>
    </location>
</feature>
<dbReference type="SUPFAM" id="SSF52540">
    <property type="entry name" value="P-loop containing nucleoside triphosphate hydrolases"/>
    <property type="match status" value="2"/>
</dbReference>
<feature type="transmembrane region" description="Helical" evidence="9">
    <location>
        <begin position="167"/>
        <end position="187"/>
    </location>
</feature>
<keyword evidence="7 9" id="KW-0472">Membrane</keyword>
<protein>
    <submittedName>
        <fullName evidence="12">ABC transporter</fullName>
    </submittedName>
</protein>
<comment type="subcellular location">
    <subcellularLocation>
        <location evidence="1">Membrane</location>
        <topology evidence="1">Multi-pass membrane protein</topology>
    </subcellularLocation>
</comment>
<evidence type="ECO:0000313" key="13">
    <source>
        <dbReference type="Proteomes" id="UP001472866"/>
    </source>
</evidence>
<feature type="region of interest" description="Disordered" evidence="8">
    <location>
        <begin position="1"/>
        <end position="27"/>
    </location>
</feature>
<dbReference type="GO" id="GO:0090374">
    <property type="term" value="P:oligopeptide export from mitochondrion"/>
    <property type="evidence" value="ECO:0007669"/>
    <property type="project" value="TreeGrafter"/>
</dbReference>
<dbReference type="PANTHER" id="PTHR43394">
    <property type="entry name" value="ATP-DEPENDENT PERMEASE MDL1, MITOCHONDRIAL"/>
    <property type="match status" value="1"/>
</dbReference>
<feature type="transmembrane region" description="Helical" evidence="9">
    <location>
        <begin position="193"/>
        <end position="214"/>
    </location>
</feature>
<feature type="region of interest" description="Disordered" evidence="8">
    <location>
        <begin position="377"/>
        <end position="397"/>
    </location>
</feature>
<keyword evidence="3 9" id="KW-0812">Transmembrane</keyword>
<evidence type="ECO:0000259" key="10">
    <source>
        <dbReference type="PROSITE" id="PS50893"/>
    </source>
</evidence>
<reference evidence="12 13" key="1">
    <citation type="submission" date="2024-03" db="EMBL/GenBank/DDBJ databases">
        <title>Complete genome sequence of the green alga Chloropicon roscoffensis RCC1871.</title>
        <authorList>
            <person name="Lemieux C."/>
            <person name="Pombert J.-F."/>
            <person name="Otis C."/>
            <person name="Turmel M."/>
        </authorList>
    </citation>
    <scope>NUCLEOTIDE SEQUENCE [LARGE SCALE GENOMIC DNA]</scope>
    <source>
        <strain evidence="12 13">RCC1871</strain>
    </source>
</reference>
<evidence type="ECO:0000256" key="6">
    <source>
        <dbReference type="ARBA" id="ARBA00022989"/>
    </source>
</evidence>
<gene>
    <name evidence="12" type="ORF">HKI87_02g15170</name>
</gene>
<dbReference type="InterPro" id="IPR003439">
    <property type="entry name" value="ABC_transporter-like_ATP-bd"/>
</dbReference>
<evidence type="ECO:0000256" key="3">
    <source>
        <dbReference type="ARBA" id="ARBA00022692"/>
    </source>
</evidence>
<organism evidence="12 13">
    <name type="scientific">Chloropicon roscoffensis</name>
    <dbReference type="NCBI Taxonomy" id="1461544"/>
    <lineage>
        <taxon>Eukaryota</taxon>
        <taxon>Viridiplantae</taxon>
        <taxon>Chlorophyta</taxon>
        <taxon>Chloropicophyceae</taxon>
        <taxon>Chloropicales</taxon>
        <taxon>Chloropicaceae</taxon>
        <taxon>Chloropicon</taxon>
    </lineage>
</organism>
<dbReference type="GO" id="GO:0015421">
    <property type="term" value="F:ABC-type oligopeptide transporter activity"/>
    <property type="evidence" value="ECO:0007669"/>
    <property type="project" value="TreeGrafter"/>
</dbReference>
<dbReference type="SMART" id="SM00382">
    <property type="entry name" value="AAA"/>
    <property type="match status" value="2"/>
</dbReference>
<dbReference type="InterPro" id="IPR011527">
    <property type="entry name" value="ABC1_TM_dom"/>
</dbReference>
<feature type="domain" description="ABC transmembrane type-1" evidence="11">
    <location>
        <begin position="56"/>
        <end position="363"/>
    </location>
</feature>
<feature type="domain" description="ABC transmembrane type-1" evidence="11">
    <location>
        <begin position="724"/>
        <end position="1040"/>
    </location>
</feature>
<evidence type="ECO:0000256" key="5">
    <source>
        <dbReference type="ARBA" id="ARBA00022840"/>
    </source>
</evidence>
<dbReference type="PROSITE" id="PS50929">
    <property type="entry name" value="ABC_TM1F"/>
    <property type="match status" value="2"/>
</dbReference>
<feature type="transmembrane region" description="Helical" evidence="9">
    <location>
        <begin position="95"/>
        <end position="121"/>
    </location>
</feature>
<feature type="transmembrane region" description="Helical" evidence="9">
    <location>
        <begin position="798"/>
        <end position="821"/>
    </location>
</feature>
<dbReference type="Gene3D" id="3.40.50.300">
    <property type="entry name" value="P-loop containing nucleotide triphosphate hydrolases"/>
    <property type="match status" value="2"/>
</dbReference>
<dbReference type="FunFam" id="3.40.50.300:FF:000251">
    <property type="entry name" value="ABC transporter B family member 19"/>
    <property type="match status" value="2"/>
</dbReference>
<evidence type="ECO:0000256" key="9">
    <source>
        <dbReference type="SAM" id="Phobius"/>
    </source>
</evidence>
<dbReference type="InterPro" id="IPR039421">
    <property type="entry name" value="Type_1_exporter"/>
</dbReference>
<dbReference type="CDD" id="cd18577">
    <property type="entry name" value="ABC_6TM_Pgp_ABCB1_D1_like"/>
    <property type="match status" value="1"/>
</dbReference>
<feature type="region of interest" description="Disordered" evidence="8">
    <location>
        <begin position="672"/>
        <end position="700"/>
    </location>
</feature>
<dbReference type="GO" id="GO:0005743">
    <property type="term" value="C:mitochondrial inner membrane"/>
    <property type="evidence" value="ECO:0007669"/>
    <property type="project" value="TreeGrafter"/>
</dbReference>
<dbReference type="CDD" id="cd18578">
    <property type="entry name" value="ABC_6TM_Pgp_ABCB1_D2_like"/>
    <property type="match status" value="1"/>
</dbReference>
<accession>A0AAX4P2M7</accession>
<dbReference type="EMBL" id="CP151502">
    <property type="protein sequence ID" value="WZN59989.1"/>
    <property type="molecule type" value="Genomic_DNA"/>
</dbReference>
<feature type="transmembrane region" description="Helical" evidence="9">
    <location>
        <begin position="980"/>
        <end position="1004"/>
    </location>
</feature>
<feature type="transmembrane region" description="Helical" evidence="9">
    <location>
        <begin position="720"/>
        <end position="740"/>
    </location>
</feature>